<accession>A0A0W0Z4Z1</accession>
<evidence type="ECO:0000256" key="1">
    <source>
        <dbReference type="SAM" id="SignalP"/>
    </source>
</evidence>
<dbReference type="InterPro" id="IPR029021">
    <property type="entry name" value="Prot-tyrosine_phosphatase-like"/>
</dbReference>
<dbReference type="Gene3D" id="3.90.190.10">
    <property type="entry name" value="Protein tyrosine phosphatase superfamily"/>
    <property type="match status" value="1"/>
</dbReference>
<protein>
    <submittedName>
        <fullName evidence="3">Tyrosine phosphatase II superfamily transporter protein</fullName>
    </submittedName>
</protein>
<reference evidence="3 4" key="1">
    <citation type="submission" date="2015-11" db="EMBL/GenBank/DDBJ databases">
        <title>Genomic analysis of 38 Legionella species identifies large and diverse effector repertoires.</title>
        <authorList>
            <person name="Burstein D."/>
            <person name="Amaro F."/>
            <person name="Zusman T."/>
            <person name="Lifshitz Z."/>
            <person name="Cohen O."/>
            <person name="Gilbert J.A."/>
            <person name="Pupko T."/>
            <person name="Shuman H.A."/>
            <person name="Segal G."/>
        </authorList>
    </citation>
    <scope>NUCLEOTIDE SEQUENCE [LARGE SCALE GENOMIC DNA]</scope>
    <source>
        <strain evidence="3 4">ATCC 49655</strain>
    </source>
</reference>
<organism evidence="3 4">
    <name type="scientific">Legionella shakespearei DSM 23087</name>
    <dbReference type="NCBI Taxonomy" id="1122169"/>
    <lineage>
        <taxon>Bacteria</taxon>
        <taxon>Pseudomonadati</taxon>
        <taxon>Pseudomonadota</taxon>
        <taxon>Gammaproteobacteria</taxon>
        <taxon>Legionellales</taxon>
        <taxon>Legionellaceae</taxon>
        <taxon>Legionella</taxon>
    </lineage>
</organism>
<dbReference type="RefSeq" id="WP_018578577.1">
    <property type="nucleotide sequence ID" value="NZ_KB892436.1"/>
</dbReference>
<dbReference type="EMBL" id="LNYW01000019">
    <property type="protein sequence ID" value="KTD64216.1"/>
    <property type="molecule type" value="Genomic_DNA"/>
</dbReference>
<gene>
    <name evidence="3" type="ORF">Lsha_0647</name>
</gene>
<feature type="chain" id="PRO_5006918264" evidence="1">
    <location>
        <begin position="24"/>
        <end position="326"/>
    </location>
</feature>
<dbReference type="PATRIC" id="fig|1122169.6.peg.740"/>
<proteinExistence type="predicted"/>
<evidence type="ECO:0000259" key="2">
    <source>
        <dbReference type="PROSITE" id="PS50056"/>
    </source>
</evidence>
<feature type="signal peptide" evidence="1">
    <location>
        <begin position="1"/>
        <end position="23"/>
    </location>
</feature>
<feature type="domain" description="Tyrosine specific protein phosphatases" evidence="2">
    <location>
        <begin position="214"/>
        <end position="262"/>
    </location>
</feature>
<dbReference type="Pfam" id="PF14566">
    <property type="entry name" value="PTPlike_phytase"/>
    <property type="match status" value="1"/>
</dbReference>
<dbReference type="AlphaFoldDB" id="A0A0W0Z4Z1"/>
<keyword evidence="1" id="KW-0732">Signal</keyword>
<dbReference type="OrthoDB" id="21920at2"/>
<name>A0A0W0Z4Z1_9GAMM</name>
<dbReference type="SMART" id="SM01301">
    <property type="entry name" value="PTPlike_phytase"/>
    <property type="match status" value="1"/>
</dbReference>
<sequence>MRSFKGFKVVCMLFTLLQNFSFAESLPPHVCDSTEAHPCIVQDSKTKSSPVEWMRDVAVIADVYQGNTLGIKDIHVSGSEEPSEKGWRSIAGYIAMRKPKGGHPVVVLDLRQESHGYINGRAITLVTNYNWINLGKSNQQSHADEVKWLSSLAAKKIVNGILTLAQYREKDYIRGKSMAVGSIKNEEYYVSRWGFEYQRLYISDHRAPLDSEVDAFLRLVKSKPENTWYHVHCRGGKGRTSTVLAMFDMLKNADKVSFDEIIARQASISPYYNLLEIYRNDIELTPYYILRLEFLRQFYNYSQQVLAGYTGTWSEWKAMNNMEGNE</sequence>
<dbReference type="InterPro" id="IPR000387">
    <property type="entry name" value="Tyr_Pase_dom"/>
</dbReference>
<dbReference type="eggNOG" id="COG2453">
    <property type="taxonomic scope" value="Bacteria"/>
</dbReference>
<dbReference type="PROSITE" id="PS00383">
    <property type="entry name" value="TYR_PHOSPHATASE_1"/>
    <property type="match status" value="1"/>
</dbReference>
<dbReference type="InterPro" id="IPR016130">
    <property type="entry name" value="Tyr_Pase_AS"/>
</dbReference>
<evidence type="ECO:0000313" key="4">
    <source>
        <dbReference type="Proteomes" id="UP000054600"/>
    </source>
</evidence>
<evidence type="ECO:0000313" key="3">
    <source>
        <dbReference type="EMBL" id="KTD64216.1"/>
    </source>
</evidence>
<dbReference type="STRING" id="1122169.Lsha_0647"/>
<dbReference type="SUPFAM" id="SSF52799">
    <property type="entry name" value="(Phosphotyrosine protein) phosphatases II"/>
    <property type="match status" value="1"/>
</dbReference>
<dbReference type="PROSITE" id="PS50056">
    <property type="entry name" value="TYR_PHOSPHATASE_2"/>
    <property type="match status" value="1"/>
</dbReference>
<keyword evidence="4" id="KW-1185">Reference proteome</keyword>
<comment type="caution">
    <text evidence="3">The sequence shown here is derived from an EMBL/GenBank/DDBJ whole genome shotgun (WGS) entry which is preliminary data.</text>
</comment>
<dbReference type="Proteomes" id="UP000054600">
    <property type="component" value="Unassembled WGS sequence"/>
</dbReference>